<evidence type="ECO:0000256" key="2">
    <source>
        <dbReference type="SAM" id="MobiDB-lite"/>
    </source>
</evidence>
<dbReference type="EMBL" id="LGTC01000001">
    <property type="protein sequence ID" value="KNY29756.1"/>
    <property type="molecule type" value="Genomic_DNA"/>
</dbReference>
<dbReference type="InterPro" id="IPR052913">
    <property type="entry name" value="Glycopeptide_resist_protein"/>
</dbReference>
<feature type="compositionally biased region" description="Low complexity" evidence="2">
    <location>
        <begin position="541"/>
        <end position="552"/>
    </location>
</feature>
<keyword evidence="3" id="KW-1133">Transmembrane helix</keyword>
<dbReference type="AlphaFoldDB" id="A0A0L6JV85"/>
<dbReference type="PANTHER" id="PTHR35788">
    <property type="entry name" value="EXPORTED PROTEIN-RELATED"/>
    <property type="match status" value="1"/>
</dbReference>
<dbReference type="STRING" id="398512.Bccel_5033"/>
<protein>
    <submittedName>
        <fullName evidence="5">VanW family protein</fullName>
    </submittedName>
</protein>
<keyword evidence="6" id="KW-1185">Reference proteome</keyword>
<evidence type="ECO:0000313" key="6">
    <source>
        <dbReference type="Proteomes" id="UP000036923"/>
    </source>
</evidence>
<evidence type="ECO:0000259" key="4">
    <source>
        <dbReference type="PROSITE" id="PS51109"/>
    </source>
</evidence>
<comment type="caution">
    <text evidence="5">The sequence shown here is derived from an EMBL/GenBank/DDBJ whole genome shotgun (WGS) entry which is preliminary data.</text>
</comment>
<feature type="compositionally biased region" description="Basic residues" evidence="2">
    <location>
        <begin position="8"/>
        <end position="20"/>
    </location>
</feature>
<proteinExistence type="predicted"/>
<dbReference type="PANTHER" id="PTHR35788:SF1">
    <property type="entry name" value="EXPORTED PROTEIN"/>
    <property type="match status" value="1"/>
</dbReference>
<dbReference type="Proteomes" id="UP000036923">
    <property type="component" value="Unassembled WGS sequence"/>
</dbReference>
<dbReference type="Pfam" id="PF07501">
    <property type="entry name" value="G5"/>
    <property type="match status" value="1"/>
</dbReference>
<feature type="region of interest" description="Disordered" evidence="2">
    <location>
        <begin position="1"/>
        <end position="20"/>
    </location>
</feature>
<dbReference type="PATRIC" id="fig|398512.5.peg.5272"/>
<evidence type="ECO:0000256" key="3">
    <source>
        <dbReference type="SAM" id="Phobius"/>
    </source>
</evidence>
<dbReference type="RefSeq" id="WP_050753798.1">
    <property type="nucleotide sequence ID" value="NZ_JQKC01000021.1"/>
</dbReference>
<dbReference type="InterPro" id="IPR011098">
    <property type="entry name" value="G5_dom"/>
</dbReference>
<gene>
    <name evidence="5" type="ORF">Bccel_5033</name>
</gene>
<dbReference type="OrthoDB" id="9797191at2"/>
<feature type="transmembrane region" description="Helical" evidence="3">
    <location>
        <begin position="28"/>
        <end position="52"/>
    </location>
</feature>
<keyword evidence="1" id="KW-0732">Signal</keyword>
<dbReference type="InterPro" id="IPR022029">
    <property type="entry name" value="YoaR-like_PG-bd"/>
</dbReference>
<evidence type="ECO:0000313" key="5">
    <source>
        <dbReference type="EMBL" id="KNY29756.1"/>
    </source>
</evidence>
<keyword evidence="3" id="KW-0812">Transmembrane</keyword>
<dbReference type="Pfam" id="PF12229">
    <property type="entry name" value="PG_binding_4"/>
    <property type="match status" value="2"/>
</dbReference>
<dbReference type="SMART" id="SM01208">
    <property type="entry name" value="G5"/>
    <property type="match status" value="1"/>
</dbReference>
<feature type="domain" description="G5" evidence="4">
    <location>
        <begin position="463"/>
        <end position="542"/>
    </location>
</feature>
<dbReference type="PROSITE" id="PS51109">
    <property type="entry name" value="G5"/>
    <property type="match status" value="1"/>
</dbReference>
<accession>A0A0L6JV85</accession>
<dbReference type="Pfam" id="PF04294">
    <property type="entry name" value="VanW"/>
    <property type="match status" value="1"/>
</dbReference>
<dbReference type="InterPro" id="IPR007391">
    <property type="entry name" value="Vancomycin_resist_VanW"/>
</dbReference>
<name>A0A0L6JV85_9FIRM</name>
<keyword evidence="3" id="KW-0472">Membrane</keyword>
<sequence length="572" mass="63806" precursor="true">MNTEIQKIKKTSPKKTNSKSKKTGINKIIKVSVLTLIILTAMFAGFSLYSVLNYDRIYNGVFVSSFNAGGLTRDELTKSLNTNYSKSIIDKQLILKYKDKVEKISVNDIDFKYQIDKAVEEAYDIARSGNIFKRVYDVFKVGKDKKVIEMSYTYNKDELEKAIEDLNKTVSNPVKNHEIKFSDDKVILKTGHIGDAIDKTATYKLLEELLKKAVFKTIDVPSIKTNPEKIDVEKVYNEISKKPQNAQFVAEGKTYKIKPEIMGRSIDKSVLASIINEIQESYNTEKVLPVIFSKPDITANDIQNNLFKDTLSTFSTRFSTGNTNDANRGVNIRLAASKINGKILAPGEVFSFNDTVGERTKEGGYKEAHTYVAGKIVDGIGGGICQVSTTLYNAVLMSDLDVVRRSNHQFTVSYVPFGRDAAVSYPDLDLKFRNSTKWPLKIVCYVTNSNNINFSLIGKNDTPTKQVILNTKTVKTIEPTVKNINDPTMNVGTTSVVKSGGRGYVIDTYKIVKVDNKVIKDSKIHTSYYRPLTREVKVGTKKPSSGTTSSPVATKKPSTNIQNVDDVDNPQP</sequence>
<dbReference type="eggNOG" id="COG2720">
    <property type="taxonomic scope" value="Bacteria"/>
</dbReference>
<reference evidence="6" key="1">
    <citation type="submission" date="2015-07" db="EMBL/GenBank/DDBJ databases">
        <title>Near-Complete Genome Sequence of the Cellulolytic Bacterium Bacteroides (Pseudobacteroides) cellulosolvens ATCC 35603.</title>
        <authorList>
            <person name="Dassa B."/>
            <person name="Utturkar S.M."/>
            <person name="Klingeman D.M."/>
            <person name="Hurt R.A."/>
            <person name="Keller M."/>
            <person name="Xu J."/>
            <person name="Reddy Y.H.K."/>
            <person name="Borovok I."/>
            <person name="Grinberg I.R."/>
            <person name="Lamed R."/>
            <person name="Zhivin O."/>
            <person name="Bayer E.A."/>
            <person name="Brown S.D."/>
        </authorList>
    </citation>
    <scope>NUCLEOTIDE SEQUENCE [LARGE SCALE GENOMIC DNA]</scope>
    <source>
        <strain evidence="6">DSM 2933</strain>
    </source>
</reference>
<feature type="region of interest" description="Disordered" evidence="2">
    <location>
        <begin position="535"/>
        <end position="572"/>
    </location>
</feature>
<dbReference type="Gene3D" id="2.20.230.10">
    <property type="entry name" value="Resuscitation-promoting factor rpfb"/>
    <property type="match status" value="1"/>
</dbReference>
<evidence type="ECO:0000256" key="1">
    <source>
        <dbReference type="ARBA" id="ARBA00022729"/>
    </source>
</evidence>
<organism evidence="5 6">
    <name type="scientific">Pseudobacteroides cellulosolvens ATCC 35603 = DSM 2933</name>
    <dbReference type="NCBI Taxonomy" id="398512"/>
    <lineage>
        <taxon>Bacteria</taxon>
        <taxon>Bacillati</taxon>
        <taxon>Bacillota</taxon>
        <taxon>Clostridia</taxon>
        <taxon>Eubacteriales</taxon>
        <taxon>Oscillospiraceae</taxon>
        <taxon>Pseudobacteroides</taxon>
    </lineage>
</organism>